<gene>
    <name evidence="3" type="ORF">BMF97_06300</name>
</gene>
<dbReference type="OrthoDB" id="319764at2"/>
<keyword evidence="4" id="KW-1185">Reference proteome</keyword>
<dbReference type="InterPro" id="IPR008979">
    <property type="entry name" value="Galactose-bd-like_sf"/>
</dbReference>
<dbReference type="Gene3D" id="2.60.120.260">
    <property type="entry name" value="Galactose-binding domain-like"/>
    <property type="match status" value="1"/>
</dbReference>
<dbReference type="InterPro" id="IPR000383">
    <property type="entry name" value="Xaa-Pro-like_dom"/>
</dbReference>
<keyword evidence="1 3" id="KW-0378">Hydrolase</keyword>
<protein>
    <submittedName>
        <fullName evidence="3">Hydrolase</fullName>
    </submittedName>
</protein>
<evidence type="ECO:0000259" key="2">
    <source>
        <dbReference type="SMART" id="SM00939"/>
    </source>
</evidence>
<dbReference type="InterPro" id="IPR029058">
    <property type="entry name" value="AB_hydrolase_fold"/>
</dbReference>
<dbReference type="NCBIfam" id="TIGR00976">
    <property type="entry name" value="CocE_NonD"/>
    <property type="match status" value="1"/>
</dbReference>
<dbReference type="Gene3D" id="3.40.50.1820">
    <property type="entry name" value="alpha/beta hydrolase"/>
    <property type="match status" value="1"/>
</dbReference>
<dbReference type="Proteomes" id="UP000188947">
    <property type="component" value="Unassembled WGS sequence"/>
</dbReference>
<comment type="caution">
    <text evidence="3">The sequence shown here is derived from an EMBL/GenBank/DDBJ whole genome shotgun (WGS) entry which is preliminary data.</text>
</comment>
<dbReference type="GO" id="GO:0008239">
    <property type="term" value="F:dipeptidyl-peptidase activity"/>
    <property type="evidence" value="ECO:0007669"/>
    <property type="project" value="InterPro"/>
</dbReference>
<evidence type="ECO:0000256" key="1">
    <source>
        <dbReference type="ARBA" id="ARBA00022801"/>
    </source>
</evidence>
<dbReference type="InterPro" id="IPR013736">
    <property type="entry name" value="Xaa-Pro_dipept_C"/>
</dbReference>
<name>A0A1T3FK88_ELIME</name>
<dbReference type="SUPFAM" id="SSF49785">
    <property type="entry name" value="Galactose-binding domain-like"/>
    <property type="match status" value="1"/>
</dbReference>
<sequence>MKKLFTWIIFFFSLVLFSQNIPIKQFKKVDSTNIKSLLNYLFPKVNSGYKMVENNAYYYDNIFRANFSVGNYKTALSQIDAIRTLYMKGNPKFAYAIGIQYEVYAKAVEKTKARQNFRKIYEAELLKKYNTLSAGSQVSLPMFFDYNPKETKEDLYNFIKTDINGKSSIPIATALLLFRKYSNDIIAKVTYNYGRPLLKKLDEETYTINDSIIVHTKDKKEISISVIVNNKIKKPEATIIVNTIYSDPNNINTAKQLASNGYSCVYINTRGKYLSHEKTEPFEHEAEDIYEVIDWIVQQPWNNGKVGMFGGSYLGFSQWAATKKLHPALKTIVPQAPVGIGIDYPMSNNVFMGYMLRWIDYVTVNKLTDNTGFRNEDKWNDVYKKWYVSGSAFNKLDSINGKENEIFQRWLQHPSYDSYWQNMTPDPKEYAKINIPILTTTGYFDDDQLGAMFYYKNHLKYNPGADHYMIIGPYDHSGSQGYITSDVVGMKIDPAAEIDLNTICFEWFDYILKGKNKPDFLKGKINYEVIGSNVWKSANGMEAFDNTKVKYFLNEGLKLSTNKSDQLQFSPLSVDLKDRSDADKYLTGNTDVVMAAIADKNNGLLFTTDVFEKPMELTGSFSGNLSFSINKKDCDLSLDLYEVLPSGKYFLLSSYLGRASYAKDKSNRQLLTPGKKEIIPVNNTPFISKRIGKGSRLLLKVGIKKNPNWQVNYGTGKDVSTETIKDAAIPMEIKWYNDSYVELPLIAQ</sequence>
<proteinExistence type="predicted"/>
<accession>A0A1T3FK88</accession>
<reference evidence="3 4" key="1">
    <citation type="submission" date="2016-11" db="EMBL/GenBank/DDBJ databases">
        <title>Genome sequence and comparative genomic analysis of clinical strain Elizabethkingia meningoseptica 61421 PRCM.</title>
        <authorList>
            <person name="Wang M."/>
            <person name="Hu S."/>
            <person name="Cao L."/>
            <person name="Jiang T."/>
            <person name="Zhou Y."/>
            <person name="Ming D."/>
        </authorList>
    </citation>
    <scope>NUCLEOTIDE SEQUENCE [LARGE SCALE GENOMIC DNA]</scope>
    <source>
        <strain evidence="3 4">61421 PRCM</strain>
    </source>
</reference>
<dbReference type="EMBL" id="MPOG01000007">
    <property type="protein sequence ID" value="OOH96872.1"/>
    <property type="molecule type" value="Genomic_DNA"/>
</dbReference>
<dbReference type="SUPFAM" id="SSF53474">
    <property type="entry name" value="alpha/beta-Hydrolases"/>
    <property type="match status" value="1"/>
</dbReference>
<evidence type="ECO:0000313" key="4">
    <source>
        <dbReference type="Proteomes" id="UP000188947"/>
    </source>
</evidence>
<dbReference type="SMART" id="SM00939">
    <property type="entry name" value="PepX_C"/>
    <property type="match status" value="1"/>
</dbReference>
<dbReference type="Pfam" id="PF02129">
    <property type="entry name" value="Peptidase_S15"/>
    <property type="match status" value="1"/>
</dbReference>
<evidence type="ECO:0000313" key="3">
    <source>
        <dbReference type="EMBL" id="OOH96872.1"/>
    </source>
</evidence>
<organism evidence="3 4">
    <name type="scientific">Elizabethkingia meningoseptica</name>
    <name type="common">Chryseobacterium meningosepticum</name>
    <dbReference type="NCBI Taxonomy" id="238"/>
    <lineage>
        <taxon>Bacteria</taxon>
        <taxon>Pseudomonadati</taxon>
        <taxon>Bacteroidota</taxon>
        <taxon>Flavobacteriia</taxon>
        <taxon>Flavobacteriales</taxon>
        <taxon>Weeksellaceae</taxon>
        <taxon>Elizabethkingia</taxon>
    </lineage>
</organism>
<dbReference type="AlphaFoldDB" id="A0A1T3FK88"/>
<dbReference type="Pfam" id="PF08530">
    <property type="entry name" value="PepX_C"/>
    <property type="match status" value="1"/>
</dbReference>
<dbReference type="Gene3D" id="1.10.3020.10">
    <property type="entry name" value="alpha-amino acid ester hydrolase ( Helical cap domain)"/>
    <property type="match status" value="1"/>
</dbReference>
<dbReference type="InterPro" id="IPR005674">
    <property type="entry name" value="CocE/Ser_esterase"/>
</dbReference>
<dbReference type="RefSeq" id="WP_070904711.1">
    <property type="nucleotide sequence ID" value="NZ_CP016378.1"/>
</dbReference>
<dbReference type="eggNOG" id="COG2936">
    <property type="taxonomic scope" value="Bacteria"/>
</dbReference>
<feature type="domain" description="Xaa-Pro dipeptidyl-peptidase C-terminal" evidence="2">
    <location>
        <begin position="505"/>
        <end position="734"/>
    </location>
</feature>